<dbReference type="SUPFAM" id="SSF56784">
    <property type="entry name" value="HAD-like"/>
    <property type="match status" value="1"/>
</dbReference>
<dbReference type="GO" id="GO:0016020">
    <property type="term" value="C:membrane"/>
    <property type="evidence" value="ECO:0007669"/>
    <property type="project" value="UniProtKB-SubCell"/>
</dbReference>
<evidence type="ECO:0000256" key="1">
    <source>
        <dbReference type="ARBA" id="ARBA00004141"/>
    </source>
</evidence>
<dbReference type="Gene3D" id="3.40.50.1000">
    <property type="entry name" value="HAD superfamily/HAD-like"/>
    <property type="match status" value="1"/>
</dbReference>
<keyword evidence="6" id="KW-0460">Magnesium</keyword>
<dbReference type="GO" id="GO:0005524">
    <property type="term" value="F:ATP binding"/>
    <property type="evidence" value="ECO:0007669"/>
    <property type="project" value="UniProtKB-KW"/>
</dbReference>
<organism evidence="9 10">
    <name type="scientific">Mycolicibacterium conceptionense</name>
    <dbReference type="NCBI Taxonomy" id="451644"/>
    <lineage>
        <taxon>Bacteria</taxon>
        <taxon>Bacillati</taxon>
        <taxon>Actinomycetota</taxon>
        <taxon>Actinomycetes</taxon>
        <taxon>Mycobacteriales</taxon>
        <taxon>Mycobacteriaceae</taxon>
        <taxon>Mycolicibacterium</taxon>
    </lineage>
</organism>
<dbReference type="PANTHER" id="PTHR43079:SF1">
    <property type="entry name" value="CADMIUM_ZINC-TRANSPORTING ATPASE HMA1, CHLOROPLASTIC-RELATED"/>
    <property type="match status" value="1"/>
</dbReference>
<keyword evidence="4" id="KW-0547">Nucleotide-binding</keyword>
<sequence>MLSGDNQRVADAVAAEIGILQARGDLMPEDKVTEIKRLRDQYGLVAMVGDGVNDAPALASANVGIAMGAAGSDVALETADIALMADDLKALPFAVKISRRSNRIIAQNLWASLGVVALLIPATIFGLGIGPAVLIHEGSTLIVVANALRLLALREQG</sequence>
<feature type="transmembrane region" description="Helical" evidence="8">
    <location>
        <begin position="109"/>
        <end position="127"/>
    </location>
</feature>
<proteinExistence type="inferred from homology"/>
<evidence type="ECO:0000256" key="3">
    <source>
        <dbReference type="ARBA" id="ARBA00022723"/>
    </source>
</evidence>
<keyword evidence="7" id="KW-1278">Translocase</keyword>
<evidence type="ECO:0000256" key="6">
    <source>
        <dbReference type="ARBA" id="ARBA00022842"/>
    </source>
</evidence>
<dbReference type="NCBIfam" id="TIGR01494">
    <property type="entry name" value="ATPase_P-type"/>
    <property type="match status" value="1"/>
</dbReference>
<dbReference type="InterPro" id="IPR051949">
    <property type="entry name" value="Cation_Transport_ATPase"/>
</dbReference>
<keyword evidence="5" id="KW-0067">ATP-binding</keyword>
<protein>
    <submittedName>
        <fullName evidence="9">Heavy metal translocating P-type ATPase</fullName>
    </submittedName>
</protein>
<evidence type="ECO:0000256" key="7">
    <source>
        <dbReference type="ARBA" id="ARBA00022967"/>
    </source>
</evidence>
<dbReference type="InterPro" id="IPR023214">
    <property type="entry name" value="HAD_sf"/>
</dbReference>
<dbReference type="PANTHER" id="PTHR43079">
    <property type="entry name" value="PROBABLE CADMIUM/ZINC-TRANSPORTING ATPASE HMA1"/>
    <property type="match status" value="1"/>
</dbReference>
<name>A0A0U1E0Y3_9MYCO</name>
<evidence type="ECO:0000256" key="4">
    <source>
        <dbReference type="ARBA" id="ARBA00022741"/>
    </source>
</evidence>
<keyword evidence="8" id="KW-0812">Transmembrane</keyword>
<keyword evidence="8" id="KW-0472">Membrane</keyword>
<gene>
    <name evidence="9" type="ORF">BN970_06914</name>
</gene>
<evidence type="ECO:0000256" key="5">
    <source>
        <dbReference type="ARBA" id="ARBA00022840"/>
    </source>
</evidence>
<dbReference type="EMBL" id="CTEF01000009">
    <property type="protein sequence ID" value="CQD25116.1"/>
    <property type="molecule type" value="Genomic_DNA"/>
</dbReference>
<accession>A0A0U1E0Y3</accession>
<dbReference type="GO" id="GO:0046872">
    <property type="term" value="F:metal ion binding"/>
    <property type="evidence" value="ECO:0007669"/>
    <property type="project" value="UniProtKB-KW"/>
</dbReference>
<keyword evidence="8" id="KW-1133">Transmembrane helix</keyword>
<keyword evidence="3" id="KW-0479">Metal-binding</keyword>
<evidence type="ECO:0000256" key="8">
    <source>
        <dbReference type="SAM" id="Phobius"/>
    </source>
</evidence>
<dbReference type="PRINTS" id="PR00120">
    <property type="entry name" value="HATPASE"/>
</dbReference>
<evidence type="ECO:0000313" key="10">
    <source>
        <dbReference type="Proteomes" id="UP000182227"/>
    </source>
</evidence>
<dbReference type="GO" id="GO:0016887">
    <property type="term" value="F:ATP hydrolysis activity"/>
    <property type="evidence" value="ECO:0007669"/>
    <property type="project" value="InterPro"/>
</dbReference>
<reference evidence="9 10" key="1">
    <citation type="submission" date="2015-03" db="EMBL/GenBank/DDBJ databases">
        <authorList>
            <person name="Murphy D."/>
        </authorList>
    </citation>
    <scope>NUCLEOTIDE SEQUENCE [LARGE SCALE GENOMIC DNA]</scope>
    <source>
        <strain evidence="9 10">D16</strain>
    </source>
</reference>
<dbReference type="Pfam" id="PF00702">
    <property type="entry name" value="Hydrolase"/>
    <property type="match status" value="1"/>
</dbReference>
<dbReference type="AlphaFoldDB" id="A0A0U1E0Y3"/>
<comment type="subcellular location">
    <subcellularLocation>
        <location evidence="1">Membrane</location>
        <topology evidence="1">Multi-pass membrane protein</topology>
    </subcellularLocation>
</comment>
<dbReference type="InterPro" id="IPR001757">
    <property type="entry name" value="P_typ_ATPase"/>
</dbReference>
<comment type="similarity">
    <text evidence="2">Belongs to the cation transport ATPase (P-type) (TC 3.A.3) family. Type IB subfamily.</text>
</comment>
<evidence type="ECO:0000313" key="9">
    <source>
        <dbReference type="EMBL" id="CQD25116.1"/>
    </source>
</evidence>
<dbReference type="InterPro" id="IPR036412">
    <property type="entry name" value="HAD-like_sf"/>
</dbReference>
<dbReference type="Proteomes" id="UP000182227">
    <property type="component" value="Unassembled WGS sequence"/>
</dbReference>
<evidence type="ECO:0000256" key="2">
    <source>
        <dbReference type="ARBA" id="ARBA00006024"/>
    </source>
</evidence>